<dbReference type="PANTHER" id="PTHR42770:SF18">
    <property type="entry name" value="ARGININE_AGMATINE ANTIPORTER"/>
    <property type="match status" value="1"/>
</dbReference>
<feature type="transmembrane region" description="Helical" evidence="10">
    <location>
        <begin position="206"/>
        <end position="225"/>
    </location>
</feature>
<feature type="transmembrane region" description="Helical" evidence="10">
    <location>
        <begin position="416"/>
        <end position="435"/>
    </location>
</feature>
<feature type="transmembrane region" description="Helical" evidence="10">
    <location>
        <begin position="286"/>
        <end position="311"/>
    </location>
</feature>
<organism evidence="11 12">
    <name type="scientific">Roseisolibacter agri</name>
    <dbReference type="NCBI Taxonomy" id="2014610"/>
    <lineage>
        <taxon>Bacteria</taxon>
        <taxon>Pseudomonadati</taxon>
        <taxon>Gemmatimonadota</taxon>
        <taxon>Gemmatimonadia</taxon>
        <taxon>Gemmatimonadales</taxon>
        <taxon>Gemmatimonadaceae</taxon>
        <taxon>Roseisolibacter</taxon>
    </lineage>
</organism>
<comment type="caution">
    <text evidence="11">The sequence shown here is derived from an EMBL/GenBank/DDBJ whole genome shotgun (WGS) entry which is preliminary data.</text>
</comment>
<evidence type="ECO:0000256" key="4">
    <source>
        <dbReference type="ARBA" id="ARBA00022475"/>
    </source>
</evidence>
<feature type="transmembrane region" description="Helical" evidence="10">
    <location>
        <begin position="356"/>
        <end position="377"/>
    </location>
</feature>
<dbReference type="GO" id="GO:0022857">
    <property type="term" value="F:transmembrane transporter activity"/>
    <property type="evidence" value="ECO:0007669"/>
    <property type="project" value="InterPro"/>
</dbReference>
<gene>
    <name evidence="11" type="ORF">rosag_08640</name>
</gene>
<feature type="transmembrane region" description="Helical" evidence="10">
    <location>
        <begin position="332"/>
        <end position="350"/>
    </location>
</feature>
<keyword evidence="4" id="KW-1003">Cell membrane</keyword>
<evidence type="ECO:0000256" key="1">
    <source>
        <dbReference type="ARBA" id="ARBA00004651"/>
    </source>
</evidence>
<evidence type="ECO:0000256" key="9">
    <source>
        <dbReference type="SAM" id="MobiDB-lite"/>
    </source>
</evidence>
<dbReference type="InterPro" id="IPR050367">
    <property type="entry name" value="APC_superfamily"/>
</dbReference>
<protein>
    <recommendedName>
        <fullName evidence="3">Arginine/agmatine antiporter</fullName>
    </recommendedName>
</protein>
<evidence type="ECO:0000256" key="5">
    <source>
        <dbReference type="ARBA" id="ARBA00022692"/>
    </source>
</evidence>
<dbReference type="InterPro" id="IPR002293">
    <property type="entry name" value="AA/rel_permease1"/>
</dbReference>
<feature type="transmembrane region" description="Helical" evidence="10">
    <location>
        <begin position="237"/>
        <end position="266"/>
    </location>
</feature>
<name>A0AA37Q8N5_9BACT</name>
<evidence type="ECO:0000256" key="8">
    <source>
        <dbReference type="ARBA" id="ARBA00045636"/>
    </source>
</evidence>
<feature type="transmembrane region" description="Helical" evidence="10">
    <location>
        <begin position="54"/>
        <end position="75"/>
    </location>
</feature>
<keyword evidence="5 10" id="KW-0812">Transmembrane</keyword>
<feature type="transmembrane region" description="Helical" evidence="10">
    <location>
        <begin position="87"/>
        <end position="109"/>
    </location>
</feature>
<dbReference type="PANTHER" id="PTHR42770">
    <property type="entry name" value="AMINO ACID TRANSPORTER-RELATED"/>
    <property type="match status" value="1"/>
</dbReference>
<comment type="function">
    <text evidence="8">Major component of the acid-resistance (AR) system allowing enteric pathogens to survive the acidic environment in the stomach. Exchanges extracellular arginine for its intracellular decarboxylation product agmatine (Agm) thereby expelling intracellular protons. Probably undergoes several conformational states in order to translocate the substrate across the membrane; keeps the substrate accessible to only 1 side of the membrane at a time by opening and closing 3 membrane-internal gates.</text>
</comment>
<feature type="region of interest" description="Disordered" evidence="9">
    <location>
        <begin position="442"/>
        <end position="465"/>
    </location>
</feature>
<accession>A0AA37Q8N5</accession>
<dbReference type="Proteomes" id="UP001161325">
    <property type="component" value="Unassembled WGS sequence"/>
</dbReference>
<keyword evidence="12" id="KW-1185">Reference proteome</keyword>
<comment type="subcellular location">
    <subcellularLocation>
        <location evidence="1">Cell membrane</location>
        <topology evidence="1">Multi-pass membrane protein</topology>
    </subcellularLocation>
</comment>
<evidence type="ECO:0000256" key="6">
    <source>
        <dbReference type="ARBA" id="ARBA00022989"/>
    </source>
</evidence>
<dbReference type="EMBL" id="BRXS01000001">
    <property type="protein sequence ID" value="GLC24351.1"/>
    <property type="molecule type" value="Genomic_DNA"/>
</dbReference>
<evidence type="ECO:0000256" key="2">
    <source>
        <dbReference type="ARBA" id="ARBA00008220"/>
    </source>
</evidence>
<dbReference type="Gene3D" id="1.20.1740.10">
    <property type="entry name" value="Amino acid/polyamine transporter I"/>
    <property type="match status" value="1"/>
</dbReference>
<dbReference type="AlphaFoldDB" id="A0AA37Q8N5"/>
<evidence type="ECO:0000256" key="10">
    <source>
        <dbReference type="SAM" id="Phobius"/>
    </source>
</evidence>
<reference evidence="11" key="1">
    <citation type="submission" date="2022-08" db="EMBL/GenBank/DDBJ databases">
        <title>Draft genome sequencing of Roseisolibacter agri AW1220.</title>
        <authorList>
            <person name="Tobiishi Y."/>
            <person name="Tonouchi A."/>
        </authorList>
    </citation>
    <scope>NUCLEOTIDE SEQUENCE</scope>
    <source>
        <strain evidence="11">AW1220</strain>
    </source>
</reference>
<feature type="transmembrane region" description="Helical" evidence="10">
    <location>
        <begin position="389"/>
        <end position="410"/>
    </location>
</feature>
<dbReference type="RefSeq" id="WP_284348802.1">
    <property type="nucleotide sequence ID" value="NZ_BRXS01000001.1"/>
</dbReference>
<feature type="transmembrane region" description="Helical" evidence="10">
    <location>
        <begin position="23"/>
        <end position="42"/>
    </location>
</feature>
<feature type="transmembrane region" description="Helical" evidence="10">
    <location>
        <begin position="173"/>
        <end position="194"/>
    </location>
</feature>
<comment type="similarity">
    <text evidence="2">Belongs to the amino acid-polyamine-organocation (APC) superfamily. Basic amino acid/polyamine antiporter (APA) (TC 2.A.3.2) family.</text>
</comment>
<feature type="transmembrane region" description="Helical" evidence="10">
    <location>
        <begin position="129"/>
        <end position="153"/>
    </location>
</feature>
<evidence type="ECO:0000256" key="3">
    <source>
        <dbReference type="ARBA" id="ARBA00021069"/>
    </source>
</evidence>
<keyword evidence="6 10" id="KW-1133">Transmembrane helix</keyword>
<dbReference type="Pfam" id="PF13520">
    <property type="entry name" value="AA_permease_2"/>
    <property type="match status" value="1"/>
</dbReference>
<dbReference type="GO" id="GO:0005886">
    <property type="term" value="C:plasma membrane"/>
    <property type="evidence" value="ECO:0007669"/>
    <property type="project" value="UniProtKB-SubCell"/>
</dbReference>
<evidence type="ECO:0000313" key="12">
    <source>
        <dbReference type="Proteomes" id="UP001161325"/>
    </source>
</evidence>
<proteinExistence type="inferred from homology"/>
<dbReference type="PIRSF" id="PIRSF006060">
    <property type="entry name" value="AA_transporter"/>
    <property type="match status" value="1"/>
</dbReference>
<sequence length="465" mass="47487">MTTSPSSGPAPARHRDASLVRALGTWGLAAGIVNVTIGGGIFRLPAGAADALGPAAPLAYVVCAIAMGLIVVCFAEAGSRVSLTGGLYAYVEIAFGPFLGFLTGVMLWASMSAALAAVSTFFADSLVALVPAIGAGAGRAIAMLVALALLAGLNVLGVRGASRFNAAMTIAKLLPLAVFVALGALAVNGANLAMTQTPSTDAMARGSAFLIFAFLGVEAALVPSGEVREPSRTVPRALFLAMLAVTVVYIAVHVVAQGILGPALAAAKTPLADAAGIALGEWGRRLILVGSAISMFGYVSGMTLGVPRILYAFGRDGFLPRVFAAVHPRYKTPHVAIVAQAVLTAALALSGGFERLALVANGAALLAYAACCAGAWQLRRKDVRQAGGVPFRTPFGSVAPALALLVIGWLMTGLTMNEWIALAVVLVLSVPAYFLTKGRRVPHGGAESGEAEDERARYETAQPRA</sequence>
<evidence type="ECO:0000256" key="7">
    <source>
        <dbReference type="ARBA" id="ARBA00023136"/>
    </source>
</evidence>
<keyword evidence="7 10" id="KW-0472">Membrane</keyword>
<evidence type="ECO:0000313" key="11">
    <source>
        <dbReference type="EMBL" id="GLC24351.1"/>
    </source>
</evidence>